<keyword evidence="1" id="KW-1133">Transmembrane helix</keyword>
<feature type="transmembrane region" description="Helical" evidence="1">
    <location>
        <begin position="7"/>
        <end position="26"/>
    </location>
</feature>
<accession>A0A6B3TTI9</accession>
<protein>
    <submittedName>
        <fullName evidence="2">DUF2238 domain-containing protein</fullName>
    </submittedName>
</protein>
<keyword evidence="1" id="KW-0812">Transmembrane</keyword>
<dbReference type="Proteomes" id="UP000481621">
    <property type="component" value="Unassembled WGS sequence"/>
</dbReference>
<evidence type="ECO:0000256" key="1">
    <source>
        <dbReference type="SAM" id="Phobius"/>
    </source>
</evidence>
<dbReference type="RefSeq" id="WP_163252325.1">
    <property type="nucleotide sequence ID" value="NZ_JAAIUV010000023.1"/>
</dbReference>
<evidence type="ECO:0000313" key="2">
    <source>
        <dbReference type="EMBL" id="NEX79830.1"/>
    </source>
</evidence>
<keyword evidence="3" id="KW-1185">Reference proteome</keyword>
<dbReference type="InterPro" id="IPR014509">
    <property type="entry name" value="YjdF-like"/>
</dbReference>
<keyword evidence="1" id="KW-0472">Membrane</keyword>
<feature type="transmembrane region" description="Helical" evidence="1">
    <location>
        <begin position="176"/>
        <end position="194"/>
    </location>
</feature>
<feature type="transmembrane region" description="Helical" evidence="1">
    <location>
        <begin position="131"/>
        <end position="156"/>
    </location>
</feature>
<dbReference type="PIRSF" id="PIRSF020606">
    <property type="entry name" value="UCP020606"/>
    <property type="match status" value="1"/>
</dbReference>
<dbReference type="EMBL" id="JAAIUV010000023">
    <property type="protein sequence ID" value="NEX79830.1"/>
    <property type="molecule type" value="Genomic_DNA"/>
</dbReference>
<dbReference type="InterPro" id="IPR058534">
    <property type="entry name" value="YjdF"/>
</dbReference>
<dbReference type="AlphaFoldDB" id="A0A6B3TTI9"/>
<proteinExistence type="predicted"/>
<organism evidence="2 3">
    <name type="scientific">Neobacillus thermocopriae</name>
    <dbReference type="NCBI Taxonomy" id="1215031"/>
    <lineage>
        <taxon>Bacteria</taxon>
        <taxon>Bacillati</taxon>
        <taxon>Bacillota</taxon>
        <taxon>Bacilli</taxon>
        <taxon>Bacillales</taxon>
        <taxon>Bacillaceae</taxon>
        <taxon>Neobacillus</taxon>
    </lineage>
</organism>
<feature type="transmembrane region" description="Helical" evidence="1">
    <location>
        <begin position="59"/>
        <end position="80"/>
    </location>
</feature>
<feature type="transmembrane region" description="Helical" evidence="1">
    <location>
        <begin position="100"/>
        <end position="119"/>
    </location>
</feature>
<dbReference type="Pfam" id="PF09997">
    <property type="entry name" value="DUF2238"/>
    <property type="match status" value="1"/>
</dbReference>
<sequence length="209" mass="24364">MDRDQSQMVHVGLLLLVLAVFIWSMIKPAIFSLWIVEVLPAVVLLIVVIAVYHRFRFTTLSYFIFAMLSILMFIGGHYTYSKVPLFHWIKDVFELHRNHYDRFGHFLKGLLVMVIREILLRKTPLKKGKWLFFIAVSIILAISALYEIIEWLAFVFGKKGVTTENFLGAQGDRWDAPWDMLLAFLGSILGLLVLSRWHNDQLNKLLKKE</sequence>
<reference evidence="2" key="1">
    <citation type="submission" date="2020-02" db="EMBL/GenBank/DDBJ databases">
        <title>Bacillus sedimentmangrovi sp. nov., isolated from sediment of the mangrove ecosystem.</title>
        <authorList>
            <person name="Liu G."/>
        </authorList>
    </citation>
    <scope>NUCLEOTIDE SEQUENCE [LARGE SCALE GENOMIC DNA]</scope>
    <source>
        <strain evidence="2">SgZ-7</strain>
    </source>
</reference>
<gene>
    <name evidence="2" type="ORF">G4Z05_13280</name>
</gene>
<comment type="caution">
    <text evidence="2">The sequence shown here is derived from an EMBL/GenBank/DDBJ whole genome shotgun (WGS) entry which is preliminary data.</text>
</comment>
<evidence type="ECO:0000313" key="3">
    <source>
        <dbReference type="Proteomes" id="UP000481621"/>
    </source>
</evidence>
<name>A0A6B3TTI9_9BACI</name>
<feature type="transmembrane region" description="Helical" evidence="1">
    <location>
        <begin position="32"/>
        <end position="52"/>
    </location>
</feature>